<evidence type="ECO:0000256" key="1">
    <source>
        <dbReference type="ARBA" id="ARBA00000707"/>
    </source>
</evidence>
<proteinExistence type="inferred from homology"/>
<dbReference type="InterPro" id="IPR050164">
    <property type="entry name" value="Peptidase_C19"/>
</dbReference>
<feature type="compositionally biased region" description="Basic and acidic residues" evidence="8">
    <location>
        <begin position="594"/>
        <end position="605"/>
    </location>
</feature>
<evidence type="ECO:0000256" key="7">
    <source>
        <dbReference type="RuleBase" id="RU366025"/>
    </source>
</evidence>
<dbReference type="CDD" id="cd02662">
    <property type="entry name" value="Peptidase_C19F"/>
    <property type="match status" value="1"/>
</dbReference>
<feature type="compositionally biased region" description="Low complexity" evidence="8">
    <location>
        <begin position="618"/>
        <end position="631"/>
    </location>
</feature>
<protein>
    <recommendedName>
        <fullName evidence="7">Ubiquitin carboxyl-terminal hydrolase</fullName>
        <ecNumber evidence="7">3.4.19.12</ecNumber>
    </recommendedName>
</protein>
<dbReference type="GO" id="GO:0005634">
    <property type="term" value="C:nucleus"/>
    <property type="evidence" value="ECO:0007669"/>
    <property type="project" value="TreeGrafter"/>
</dbReference>
<dbReference type="Gene3D" id="3.90.70.10">
    <property type="entry name" value="Cysteine proteinases"/>
    <property type="match status" value="1"/>
</dbReference>
<feature type="compositionally biased region" description="Acidic residues" evidence="8">
    <location>
        <begin position="574"/>
        <end position="593"/>
    </location>
</feature>
<dbReference type="PROSITE" id="PS00973">
    <property type="entry name" value="USP_2"/>
    <property type="match status" value="1"/>
</dbReference>
<evidence type="ECO:0000256" key="2">
    <source>
        <dbReference type="ARBA" id="ARBA00009085"/>
    </source>
</evidence>
<reference evidence="11" key="1">
    <citation type="submission" date="2020-12" db="EMBL/GenBank/DDBJ databases">
        <title>Metabolic potential, ecology and presence of endohyphal bacteria is reflected in genomic diversity of Mucoromycotina.</title>
        <authorList>
            <person name="Muszewska A."/>
            <person name="Okrasinska A."/>
            <person name="Steczkiewicz K."/>
            <person name="Drgas O."/>
            <person name="Orlowska M."/>
            <person name="Perlinska-Lenart U."/>
            <person name="Aleksandrzak-Piekarczyk T."/>
            <person name="Szatraj K."/>
            <person name="Zielenkiewicz U."/>
            <person name="Pilsyk S."/>
            <person name="Malc E."/>
            <person name="Mieczkowski P."/>
            <person name="Kruszewska J.S."/>
            <person name="Biernat P."/>
            <person name="Pawlowska J."/>
        </authorList>
    </citation>
    <scope>NUCLEOTIDE SEQUENCE</scope>
    <source>
        <strain evidence="11">CBS 226.32</strain>
    </source>
</reference>
<dbReference type="EC" id="3.4.19.12" evidence="7"/>
<dbReference type="GO" id="GO:0004843">
    <property type="term" value="F:cysteine-type deubiquitinase activity"/>
    <property type="evidence" value="ECO:0007669"/>
    <property type="project" value="UniProtKB-UniRule"/>
</dbReference>
<name>A0A8H7RHB1_9FUNG</name>
<comment type="similarity">
    <text evidence="2 7">Belongs to the peptidase C19 family.</text>
</comment>
<dbReference type="OrthoDB" id="2020758at2759"/>
<evidence type="ECO:0000256" key="5">
    <source>
        <dbReference type="ARBA" id="ARBA00022801"/>
    </source>
</evidence>
<dbReference type="PANTHER" id="PTHR24006">
    <property type="entry name" value="UBIQUITIN CARBOXYL-TERMINAL HYDROLASE"/>
    <property type="match status" value="1"/>
</dbReference>
<keyword evidence="6 7" id="KW-0788">Thiol protease</keyword>
<keyword evidence="4 7" id="KW-0833">Ubl conjugation pathway</keyword>
<dbReference type="SUPFAM" id="SSF54001">
    <property type="entry name" value="Cysteine proteinases"/>
    <property type="match status" value="1"/>
</dbReference>
<keyword evidence="12" id="KW-1185">Reference proteome</keyword>
<dbReference type="InterPro" id="IPR028889">
    <property type="entry name" value="USP"/>
</dbReference>
<sequence>MQLTLDGLQSLLTELSALIQFFVAILGLIAILLPFFQRLSFYHDDSTYILPNYITSFLHRAFIQLGIPQLMVYIRPQEYYDNLSKRLNESELAKTSKVADICLASSIEADDDSSHVSGLVNTGNTCFMNSVLQALSSLPHLHNYLEHISHIATGIPLPVTRSLLKTMRLLTKPLYRRSSFRPVDIVTALSSNRRIISREQQDAQEFFQLVSSAMDTEGQKIAKTEQLGGGLKDLLNQTTLKGVIRPEWVQKQSLITKDMMMSVNDHLENPFTGLLANRLSCMQCGYTGAIRHFSFNNIQLNVPNKYTTTLEDCLSQFTSMEYLQDASCRKCSFETTVKALASEIELLKHESKKQKKDTKKKREIVVQLVAMEKAKREIEHRLSVGRIEEENDHDKLPLLRSVSRMSSKQVMLAKPPKILCLHISRSAFLNTGAIYKNTCQILFPEYLDVLPFSTNGTLHTQPNIPISTTSTNEDDAAKAGGKRFYYKLMSVVVHYGSHSFGHFVAFKRRIYADQCKCYQCTGNGITVISVNEKAEKWKCQNSWYRISDSKVDECSIEDVKRSNPYMLLYELISENDLEGEEEEEEWDDDEEGEQEKQEEQEICFEKEEEDYEENKQDTNTTTTNNNTTYNNIPTDDAAKEALRIATALIMGDQEK</sequence>
<comment type="caution">
    <text evidence="11">The sequence shown here is derived from an EMBL/GenBank/DDBJ whole genome shotgun (WGS) entry which is preliminary data.</text>
</comment>
<comment type="catalytic activity">
    <reaction evidence="1 7">
        <text>Thiol-dependent hydrolysis of ester, thioester, amide, peptide and isopeptide bonds formed by the C-terminal Gly of ubiquitin (a 76-residue protein attached to proteins as an intracellular targeting signal).</text>
        <dbReference type="EC" id="3.4.19.12"/>
    </reaction>
</comment>
<keyword evidence="9" id="KW-1133">Transmembrane helix</keyword>
<dbReference type="PANTHER" id="PTHR24006:SF888">
    <property type="entry name" value="UBIQUITIN CARBOXYL-TERMINAL HYDROLASE 30"/>
    <property type="match status" value="1"/>
</dbReference>
<feature type="domain" description="USP" evidence="10">
    <location>
        <begin position="117"/>
        <end position="572"/>
    </location>
</feature>
<dbReference type="Proteomes" id="UP000650833">
    <property type="component" value="Unassembled WGS sequence"/>
</dbReference>
<accession>A0A8H7RHB1</accession>
<evidence type="ECO:0000313" key="12">
    <source>
        <dbReference type="Proteomes" id="UP000650833"/>
    </source>
</evidence>
<dbReference type="GO" id="GO:0005829">
    <property type="term" value="C:cytosol"/>
    <property type="evidence" value="ECO:0007669"/>
    <property type="project" value="TreeGrafter"/>
</dbReference>
<evidence type="ECO:0000259" key="10">
    <source>
        <dbReference type="PROSITE" id="PS50235"/>
    </source>
</evidence>
<dbReference type="InterPro" id="IPR001394">
    <property type="entry name" value="Peptidase_C19_UCH"/>
</dbReference>
<keyword evidence="9" id="KW-0812">Transmembrane</keyword>
<feature type="transmembrane region" description="Helical" evidence="9">
    <location>
        <begin position="15"/>
        <end position="36"/>
    </location>
</feature>
<evidence type="ECO:0000256" key="3">
    <source>
        <dbReference type="ARBA" id="ARBA00022670"/>
    </source>
</evidence>
<keyword evidence="3 7" id="KW-0645">Protease</keyword>
<dbReference type="InterPro" id="IPR038765">
    <property type="entry name" value="Papain-like_cys_pep_sf"/>
</dbReference>
<keyword evidence="9" id="KW-0472">Membrane</keyword>
<dbReference type="PROSITE" id="PS00972">
    <property type="entry name" value="USP_1"/>
    <property type="match status" value="1"/>
</dbReference>
<dbReference type="GO" id="GO:0006508">
    <property type="term" value="P:proteolysis"/>
    <property type="evidence" value="ECO:0007669"/>
    <property type="project" value="UniProtKB-KW"/>
</dbReference>
<organism evidence="11 12">
    <name type="scientific">Mucor plumbeus</name>
    <dbReference type="NCBI Taxonomy" id="97098"/>
    <lineage>
        <taxon>Eukaryota</taxon>
        <taxon>Fungi</taxon>
        <taxon>Fungi incertae sedis</taxon>
        <taxon>Mucoromycota</taxon>
        <taxon>Mucoromycotina</taxon>
        <taxon>Mucoromycetes</taxon>
        <taxon>Mucorales</taxon>
        <taxon>Mucorineae</taxon>
        <taxon>Mucoraceae</taxon>
        <taxon>Mucor</taxon>
    </lineage>
</organism>
<dbReference type="GO" id="GO:0016579">
    <property type="term" value="P:protein deubiquitination"/>
    <property type="evidence" value="ECO:0007669"/>
    <property type="project" value="InterPro"/>
</dbReference>
<evidence type="ECO:0000256" key="9">
    <source>
        <dbReference type="SAM" id="Phobius"/>
    </source>
</evidence>
<feature type="region of interest" description="Disordered" evidence="8">
    <location>
        <begin position="574"/>
        <end position="634"/>
    </location>
</feature>
<evidence type="ECO:0000256" key="6">
    <source>
        <dbReference type="ARBA" id="ARBA00022807"/>
    </source>
</evidence>
<dbReference type="InterPro" id="IPR018200">
    <property type="entry name" value="USP_CS"/>
</dbReference>
<dbReference type="PROSITE" id="PS50235">
    <property type="entry name" value="USP_3"/>
    <property type="match status" value="1"/>
</dbReference>
<evidence type="ECO:0000256" key="8">
    <source>
        <dbReference type="SAM" id="MobiDB-lite"/>
    </source>
</evidence>
<dbReference type="AlphaFoldDB" id="A0A8H7RHB1"/>
<dbReference type="Pfam" id="PF00443">
    <property type="entry name" value="UCH"/>
    <property type="match status" value="1"/>
</dbReference>
<dbReference type="EMBL" id="JAEPRC010000081">
    <property type="protein sequence ID" value="KAG2210405.1"/>
    <property type="molecule type" value="Genomic_DNA"/>
</dbReference>
<evidence type="ECO:0000256" key="4">
    <source>
        <dbReference type="ARBA" id="ARBA00022786"/>
    </source>
</evidence>
<evidence type="ECO:0000313" key="11">
    <source>
        <dbReference type="EMBL" id="KAG2210405.1"/>
    </source>
</evidence>
<gene>
    <name evidence="11" type="ORF">INT46_004031</name>
</gene>
<keyword evidence="5 7" id="KW-0378">Hydrolase</keyword>